<accession>A0A3L7JE29</accession>
<evidence type="ECO:0000313" key="1">
    <source>
        <dbReference type="EMBL" id="RLQ88933.1"/>
    </source>
</evidence>
<evidence type="ECO:0000313" key="2">
    <source>
        <dbReference type="Proteomes" id="UP000281094"/>
    </source>
</evidence>
<dbReference type="RefSeq" id="WP_121645901.1">
    <property type="nucleotide sequence ID" value="NZ_RCWN01000001.1"/>
</dbReference>
<reference evidence="1 2" key="1">
    <citation type="submission" date="2018-10" db="EMBL/GenBank/DDBJ databases">
        <title>Notoacmeibacter sp. M2BS9Y-3-1, whole genome shotgun sequence.</title>
        <authorList>
            <person name="Tuo L."/>
        </authorList>
    </citation>
    <scope>NUCLEOTIDE SEQUENCE [LARGE SCALE GENOMIC DNA]</scope>
    <source>
        <strain evidence="1 2">M2BS9Y-3-1</strain>
    </source>
</reference>
<keyword evidence="2" id="KW-1185">Reference proteome</keyword>
<gene>
    <name evidence="1" type="ORF">D8780_12535</name>
</gene>
<sequence length="82" mass="9285">MEGFERVRSIIATQSVPDPVVGNLVHKFFYALGDENEAVTTAYRSYKAFERALIQEQPSGEIEPLRQKALDDLDIADHLARH</sequence>
<protein>
    <submittedName>
        <fullName evidence="1">Uncharacterized protein</fullName>
    </submittedName>
</protein>
<dbReference type="EMBL" id="RCWN01000001">
    <property type="protein sequence ID" value="RLQ88933.1"/>
    <property type="molecule type" value="Genomic_DNA"/>
</dbReference>
<organism evidence="1 2">
    <name type="scientific">Notoacmeibacter ruber</name>
    <dbReference type="NCBI Taxonomy" id="2670375"/>
    <lineage>
        <taxon>Bacteria</taxon>
        <taxon>Pseudomonadati</taxon>
        <taxon>Pseudomonadota</taxon>
        <taxon>Alphaproteobacteria</taxon>
        <taxon>Hyphomicrobiales</taxon>
        <taxon>Notoacmeibacteraceae</taxon>
        <taxon>Notoacmeibacter</taxon>
    </lineage>
</organism>
<dbReference type="AlphaFoldDB" id="A0A3L7JE29"/>
<dbReference type="Proteomes" id="UP000281094">
    <property type="component" value="Unassembled WGS sequence"/>
</dbReference>
<comment type="caution">
    <text evidence="1">The sequence shown here is derived from an EMBL/GenBank/DDBJ whole genome shotgun (WGS) entry which is preliminary data.</text>
</comment>
<name>A0A3L7JE29_9HYPH</name>
<proteinExistence type="predicted"/>